<proteinExistence type="inferred from homology"/>
<dbReference type="InterPro" id="IPR005119">
    <property type="entry name" value="LysR_subst-bd"/>
</dbReference>
<sequence>MSLMLPTLRQLQYLKLLSEHGSFSRAAENAHVTQPTLSAGIQELEKILGAPVVDRARSGVILTAAGQEAVRRAEDILTRAEDLVQAARGAGQPLAGRFRLGVIPTVAPYLLPRALPVLRDRFPKLKLFLREDLTQRLIGALKAGALDAALIALPYDMSGLDWAHVEDDELLAAAPANHPMAASIRVDPDSLRGDDLILLEDGHCLRDHALAACGLEAPSRYGNGGVGEEESFAATSLPTLVQMIGSGLGVSFLPAMAVQAGLTDKAAVTVRPLATEHPSREIVVAWRSGSSRSVEGRLLAETLREAA</sequence>
<dbReference type="InterPro" id="IPR000847">
    <property type="entry name" value="LysR_HTH_N"/>
</dbReference>
<evidence type="ECO:0000256" key="1">
    <source>
        <dbReference type="ARBA" id="ARBA00009437"/>
    </source>
</evidence>
<dbReference type="EMBL" id="CP027850">
    <property type="protein sequence ID" value="AVQ04190.1"/>
    <property type="molecule type" value="Genomic_DNA"/>
</dbReference>
<dbReference type="PANTHER" id="PTHR30346:SF10">
    <property type="entry name" value="TRANSCRIPTIONAL REGULATOR OF OXIDATIVE STRESS OXYR"/>
    <property type="match status" value="1"/>
</dbReference>
<dbReference type="PRINTS" id="PR00039">
    <property type="entry name" value="HTHLYSR"/>
</dbReference>
<dbReference type="SUPFAM" id="SSF53850">
    <property type="entry name" value="Periplasmic binding protein-like II"/>
    <property type="match status" value="1"/>
</dbReference>
<dbReference type="InterPro" id="IPR036390">
    <property type="entry name" value="WH_DNA-bd_sf"/>
</dbReference>
<reference evidence="6 7" key="1">
    <citation type="journal article" date="2015" name="Biotechnol. Bioeng.">
        <title>Genome sequence and phenotypic characterization of Caulobacter segnis.</title>
        <authorList>
            <person name="Patel S."/>
            <person name="Fletcher B."/>
            <person name="Scott D.C."/>
            <person name="Ely B."/>
        </authorList>
    </citation>
    <scope>NUCLEOTIDE SEQUENCE [LARGE SCALE GENOMIC DNA]</scope>
    <source>
        <strain evidence="6 7">TK0059</strain>
    </source>
</reference>
<evidence type="ECO:0000256" key="4">
    <source>
        <dbReference type="ARBA" id="ARBA00023163"/>
    </source>
</evidence>
<dbReference type="Gene3D" id="3.40.190.10">
    <property type="entry name" value="Periplasmic binding protein-like II"/>
    <property type="match status" value="2"/>
</dbReference>
<dbReference type="RefSeq" id="WP_083778437.1">
    <property type="nucleotide sequence ID" value="NZ_CP027850.1"/>
</dbReference>
<dbReference type="CDD" id="cd08411">
    <property type="entry name" value="PBP2_OxyR"/>
    <property type="match status" value="1"/>
</dbReference>
<evidence type="ECO:0000313" key="6">
    <source>
        <dbReference type="EMBL" id="AVQ04190.1"/>
    </source>
</evidence>
<accession>A0ABM6TLQ1</accession>
<keyword evidence="2" id="KW-0805">Transcription regulation</keyword>
<evidence type="ECO:0000256" key="3">
    <source>
        <dbReference type="ARBA" id="ARBA00023125"/>
    </source>
</evidence>
<dbReference type="SUPFAM" id="SSF46785">
    <property type="entry name" value="Winged helix' DNA-binding domain"/>
    <property type="match status" value="1"/>
</dbReference>
<gene>
    <name evidence="6" type="ORF">B7G68_21475</name>
</gene>
<dbReference type="Pfam" id="PF00126">
    <property type="entry name" value="HTH_1"/>
    <property type="match status" value="1"/>
</dbReference>
<dbReference type="Pfam" id="PF03466">
    <property type="entry name" value="LysR_substrate"/>
    <property type="match status" value="1"/>
</dbReference>
<name>A0ABM6TLQ1_9CAUL</name>
<dbReference type="Gene3D" id="1.10.10.10">
    <property type="entry name" value="Winged helix-like DNA-binding domain superfamily/Winged helix DNA-binding domain"/>
    <property type="match status" value="1"/>
</dbReference>
<dbReference type="InterPro" id="IPR036388">
    <property type="entry name" value="WH-like_DNA-bd_sf"/>
</dbReference>
<evidence type="ECO:0000256" key="2">
    <source>
        <dbReference type="ARBA" id="ARBA00023015"/>
    </source>
</evidence>
<comment type="similarity">
    <text evidence="1">Belongs to the LysR transcriptional regulatory family.</text>
</comment>
<keyword evidence="7" id="KW-1185">Reference proteome</keyword>
<evidence type="ECO:0000313" key="7">
    <source>
        <dbReference type="Proteomes" id="UP000240527"/>
    </source>
</evidence>
<keyword evidence="4" id="KW-0804">Transcription</keyword>
<dbReference type="PANTHER" id="PTHR30346">
    <property type="entry name" value="TRANSCRIPTIONAL DUAL REGULATOR HCAR-RELATED"/>
    <property type="match status" value="1"/>
</dbReference>
<protein>
    <submittedName>
        <fullName evidence="6">Hydrogen peroxide-inducible genes activator</fullName>
    </submittedName>
</protein>
<dbReference type="Proteomes" id="UP000240527">
    <property type="component" value="Chromosome"/>
</dbReference>
<evidence type="ECO:0000259" key="5">
    <source>
        <dbReference type="PROSITE" id="PS50931"/>
    </source>
</evidence>
<keyword evidence="3" id="KW-0238">DNA-binding</keyword>
<organism evidence="6 7">
    <name type="scientific">Caulobacter segnis</name>
    <dbReference type="NCBI Taxonomy" id="88688"/>
    <lineage>
        <taxon>Bacteria</taxon>
        <taxon>Pseudomonadati</taxon>
        <taxon>Pseudomonadota</taxon>
        <taxon>Alphaproteobacteria</taxon>
        <taxon>Caulobacterales</taxon>
        <taxon>Caulobacteraceae</taxon>
        <taxon>Caulobacter</taxon>
    </lineage>
</organism>
<feature type="domain" description="HTH lysR-type" evidence="5">
    <location>
        <begin position="6"/>
        <end position="63"/>
    </location>
</feature>
<dbReference type="PROSITE" id="PS50931">
    <property type="entry name" value="HTH_LYSR"/>
    <property type="match status" value="1"/>
</dbReference>